<keyword evidence="3" id="KW-0285">Flavoprotein</keyword>
<dbReference type="EMBL" id="JBHUMZ010000049">
    <property type="protein sequence ID" value="MFD2639970.1"/>
    <property type="molecule type" value="Genomic_DNA"/>
</dbReference>
<feature type="domain" description="FAD dependent oxidoreductase" evidence="5">
    <location>
        <begin position="5"/>
        <end position="346"/>
    </location>
</feature>
<dbReference type="SUPFAM" id="SSF51905">
    <property type="entry name" value="FAD/NAD(P)-binding domain"/>
    <property type="match status" value="1"/>
</dbReference>
<proteinExistence type="inferred from homology"/>
<evidence type="ECO:0000259" key="5">
    <source>
        <dbReference type="Pfam" id="PF01266"/>
    </source>
</evidence>
<evidence type="ECO:0000256" key="3">
    <source>
        <dbReference type="ARBA" id="ARBA00022630"/>
    </source>
</evidence>
<comment type="similarity">
    <text evidence="2">Belongs to the DadA oxidoreductase family.</text>
</comment>
<dbReference type="GO" id="GO:0016491">
    <property type="term" value="F:oxidoreductase activity"/>
    <property type="evidence" value="ECO:0007669"/>
    <property type="project" value="UniProtKB-KW"/>
</dbReference>
<organism evidence="6 7">
    <name type="scientific">Piscibacillus salipiscarius</name>
    <dbReference type="NCBI Taxonomy" id="299480"/>
    <lineage>
        <taxon>Bacteria</taxon>
        <taxon>Bacillati</taxon>
        <taxon>Bacillota</taxon>
        <taxon>Bacilli</taxon>
        <taxon>Bacillales</taxon>
        <taxon>Bacillaceae</taxon>
        <taxon>Piscibacillus</taxon>
    </lineage>
</organism>
<dbReference type="PANTHER" id="PTHR13847">
    <property type="entry name" value="SARCOSINE DEHYDROGENASE-RELATED"/>
    <property type="match status" value="1"/>
</dbReference>
<dbReference type="InterPro" id="IPR006076">
    <property type="entry name" value="FAD-dep_OxRdtase"/>
</dbReference>
<comment type="cofactor">
    <cofactor evidence="1">
        <name>FAD</name>
        <dbReference type="ChEBI" id="CHEBI:57692"/>
    </cofactor>
</comment>
<dbReference type="PANTHER" id="PTHR13847:SF286">
    <property type="entry name" value="D-AMINO ACID DEHYDROGENASE"/>
    <property type="match status" value="1"/>
</dbReference>
<keyword evidence="4 6" id="KW-0560">Oxidoreductase</keyword>
<accession>A0ABW5QE34</accession>
<evidence type="ECO:0000256" key="2">
    <source>
        <dbReference type="ARBA" id="ARBA00009410"/>
    </source>
</evidence>
<dbReference type="EC" id="1.-.-.-" evidence="6"/>
<protein>
    <submittedName>
        <fullName evidence="6">NAD(P)/FAD-dependent oxidoreductase</fullName>
        <ecNumber evidence="6">1.-.-.-</ecNumber>
    </submittedName>
</protein>
<keyword evidence="7" id="KW-1185">Reference proteome</keyword>
<dbReference type="Gene3D" id="3.30.9.10">
    <property type="entry name" value="D-Amino Acid Oxidase, subunit A, domain 2"/>
    <property type="match status" value="1"/>
</dbReference>
<dbReference type="Gene3D" id="3.50.50.60">
    <property type="entry name" value="FAD/NAD(P)-binding domain"/>
    <property type="match status" value="1"/>
</dbReference>
<gene>
    <name evidence="6" type="ORF">ACFSW4_13960</name>
</gene>
<dbReference type="InterPro" id="IPR036188">
    <property type="entry name" value="FAD/NAD-bd_sf"/>
</dbReference>
<dbReference type="SUPFAM" id="SSF54373">
    <property type="entry name" value="FAD-linked reductases, C-terminal domain"/>
    <property type="match status" value="1"/>
</dbReference>
<evidence type="ECO:0000313" key="7">
    <source>
        <dbReference type="Proteomes" id="UP001597452"/>
    </source>
</evidence>
<evidence type="ECO:0000313" key="6">
    <source>
        <dbReference type="EMBL" id="MFD2639970.1"/>
    </source>
</evidence>
<dbReference type="Proteomes" id="UP001597452">
    <property type="component" value="Unassembled WGS sequence"/>
</dbReference>
<evidence type="ECO:0000256" key="4">
    <source>
        <dbReference type="ARBA" id="ARBA00023002"/>
    </source>
</evidence>
<dbReference type="Pfam" id="PF01266">
    <property type="entry name" value="DAO"/>
    <property type="match status" value="1"/>
</dbReference>
<evidence type="ECO:0000256" key="1">
    <source>
        <dbReference type="ARBA" id="ARBA00001974"/>
    </source>
</evidence>
<reference evidence="7" key="1">
    <citation type="journal article" date="2019" name="Int. J. Syst. Evol. Microbiol.">
        <title>The Global Catalogue of Microorganisms (GCM) 10K type strain sequencing project: providing services to taxonomists for standard genome sequencing and annotation.</title>
        <authorList>
            <consortium name="The Broad Institute Genomics Platform"/>
            <consortium name="The Broad Institute Genome Sequencing Center for Infectious Disease"/>
            <person name="Wu L."/>
            <person name="Ma J."/>
        </authorList>
    </citation>
    <scope>NUCLEOTIDE SEQUENCE [LARGE SCALE GENOMIC DNA]</scope>
    <source>
        <strain evidence="7">TISTR 1571</strain>
    </source>
</reference>
<name>A0ABW5QE34_9BACI</name>
<dbReference type="RefSeq" id="WP_377330036.1">
    <property type="nucleotide sequence ID" value="NZ_JBHUMZ010000049.1"/>
</dbReference>
<comment type="caution">
    <text evidence="6">The sequence shown here is derived from an EMBL/GenBank/DDBJ whole genome shotgun (WGS) entry which is preliminary data.</text>
</comment>
<sequence>MKPYIIVGAGILGCSTAYHLAKKGAPVLLIDQHDQGEATRSAAGIISPWLSQKNNPKLYEMINKGAHYYPAIINELANDGITNTSYKKVGSLHLHKSDHKLDKMIDDLEDRKTNATGIEDISKLTGEEVKSNFPMLSNRMGAIHVSGGARVNGDWMKKALKEGAKQHGAEVIHGEAELVNETTIRIGRQTFDAETLIVTNGAWADRFLKHIGVKLDVTSQKTQILQLEMIHDDPSKWPAIMLPNNKYIVGFENNKVFIGSAHEENHDFDSTSSAVGVYEILKTAFKFAPGLEDAKFIESRIGFRPMLPNKTPYIGYLPGYSKIMIANGLGASGITSGPFLGSEVAKIVTR</sequence>